<keyword evidence="2" id="KW-1185">Reference proteome</keyword>
<dbReference type="AlphaFoldDB" id="A0A6M1RQT2"/>
<organism evidence="1 2">
    <name type="scientific">Limisphaera ngatamarikiensis</name>
    <dbReference type="NCBI Taxonomy" id="1324935"/>
    <lineage>
        <taxon>Bacteria</taxon>
        <taxon>Pseudomonadati</taxon>
        <taxon>Verrucomicrobiota</taxon>
        <taxon>Verrucomicrobiia</taxon>
        <taxon>Limisphaerales</taxon>
        <taxon>Limisphaeraceae</taxon>
        <taxon>Limisphaera</taxon>
    </lineage>
</organism>
<dbReference type="Proteomes" id="UP000477311">
    <property type="component" value="Unassembled WGS sequence"/>
</dbReference>
<evidence type="ECO:0000313" key="2">
    <source>
        <dbReference type="Proteomes" id="UP000477311"/>
    </source>
</evidence>
<gene>
    <name evidence="1" type="ORF">G4L39_00025</name>
</gene>
<proteinExistence type="predicted"/>
<name>A0A6M1RQT2_9BACT</name>
<reference evidence="1 2" key="1">
    <citation type="submission" date="2020-02" db="EMBL/GenBank/DDBJ databases">
        <title>Draft genome sequence of Limisphaera ngatamarikiensis NGM72.4T, a thermophilic Verrucomicrobia grouped in subdivision 3.</title>
        <authorList>
            <person name="Carere C.R."/>
            <person name="Steen J."/>
            <person name="Hugenholtz P."/>
            <person name="Stott M.B."/>
        </authorList>
    </citation>
    <scope>NUCLEOTIDE SEQUENCE [LARGE SCALE GENOMIC DNA]</scope>
    <source>
        <strain evidence="1 2">NGM72.4</strain>
    </source>
</reference>
<accession>A0A6M1RQT2</accession>
<sequence length="75" mass="8084">MTGSDAEAELAAVARLLESLGCPADRSLEMSRHVLRRAEQLARAKGRSREEALAHLLRLFARARSDGSDAGRPGV</sequence>
<protein>
    <recommendedName>
        <fullName evidence="3">ANTAR domain-containing protein</fullName>
    </recommendedName>
</protein>
<comment type="caution">
    <text evidence="1">The sequence shown here is derived from an EMBL/GenBank/DDBJ whole genome shotgun (WGS) entry which is preliminary data.</text>
</comment>
<dbReference type="RefSeq" id="WP_165104977.1">
    <property type="nucleotide sequence ID" value="NZ_JAAKYA010000003.1"/>
</dbReference>
<evidence type="ECO:0000313" key="1">
    <source>
        <dbReference type="EMBL" id="NGO37794.1"/>
    </source>
</evidence>
<evidence type="ECO:0008006" key="3">
    <source>
        <dbReference type="Google" id="ProtNLM"/>
    </source>
</evidence>
<dbReference type="EMBL" id="JAAKYA010000003">
    <property type="protein sequence ID" value="NGO37794.1"/>
    <property type="molecule type" value="Genomic_DNA"/>
</dbReference>